<feature type="compositionally biased region" description="Low complexity" evidence="2">
    <location>
        <begin position="562"/>
        <end position="572"/>
    </location>
</feature>
<dbReference type="OrthoDB" id="273452at2759"/>
<feature type="region of interest" description="Disordered" evidence="2">
    <location>
        <begin position="301"/>
        <end position="501"/>
    </location>
</feature>
<dbReference type="InterPro" id="IPR007751">
    <property type="entry name" value="DUF676_lipase-like"/>
</dbReference>
<dbReference type="AlphaFoldDB" id="A0A6H5IE75"/>
<evidence type="ECO:0000256" key="2">
    <source>
        <dbReference type="SAM" id="MobiDB-lite"/>
    </source>
</evidence>
<dbReference type="InterPro" id="IPR022122">
    <property type="entry name" value="DUF3657"/>
</dbReference>
<feature type="region of interest" description="Disordered" evidence="2">
    <location>
        <begin position="643"/>
        <end position="665"/>
    </location>
</feature>
<feature type="compositionally biased region" description="Low complexity" evidence="2">
    <location>
        <begin position="407"/>
        <end position="416"/>
    </location>
</feature>
<dbReference type="Gene3D" id="3.40.50.1820">
    <property type="entry name" value="alpha/beta hydrolase"/>
    <property type="match status" value="1"/>
</dbReference>
<gene>
    <name evidence="5" type="ORF">TBRA_LOCUS5039</name>
</gene>
<evidence type="ECO:0000256" key="3">
    <source>
        <dbReference type="SAM" id="Phobius"/>
    </source>
</evidence>
<dbReference type="PANTHER" id="PTHR12482">
    <property type="entry name" value="LIPASE ROG1-RELATED-RELATED"/>
    <property type="match status" value="1"/>
</dbReference>
<dbReference type="Pfam" id="PF12394">
    <property type="entry name" value="DUF3657"/>
    <property type="match status" value="1"/>
</dbReference>
<dbReference type="FunFam" id="3.40.50.1820:FF:000004">
    <property type="entry name" value="Protein FAM135A isoform a"/>
    <property type="match status" value="1"/>
</dbReference>
<keyword evidence="3" id="KW-1133">Transmembrane helix</keyword>
<comment type="similarity">
    <text evidence="1">Belongs to the FAM135 family.</text>
</comment>
<dbReference type="Proteomes" id="UP000479190">
    <property type="component" value="Unassembled WGS sequence"/>
</dbReference>
<dbReference type="SUPFAM" id="SSF53474">
    <property type="entry name" value="alpha/beta-Hydrolases"/>
    <property type="match status" value="1"/>
</dbReference>
<feature type="region of interest" description="Disordered" evidence="2">
    <location>
        <begin position="254"/>
        <end position="273"/>
    </location>
</feature>
<name>A0A6H5IE75_9HYME</name>
<feature type="compositionally biased region" description="Low complexity" evidence="2">
    <location>
        <begin position="302"/>
        <end position="353"/>
    </location>
</feature>
<proteinExistence type="inferred from homology"/>
<feature type="compositionally biased region" description="Low complexity" evidence="2">
    <location>
        <begin position="153"/>
        <end position="162"/>
    </location>
</feature>
<keyword evidence="3" id="KW-0812">Transmembrane</keyword>
<organism evidence="5 6">
    <name type="scientific">Trichogramma brassicae</name>
    <dbReference type="NCBI Taxonomy" id="86971"/>
    <lineage>
        <taxon>Eukaryota</taxon>
        <taxon>Metazoa</taxon>
        <taxon>Ecdysozoa</taxon>
        <taxon>Arthropoda</taxon>
        <taxon>Hexapoda</taxon>
        <taxon>Insecta</taxon>
        <taxon>Pterygota</taxon>
        <taxon>Neoptera</taxon>
        <taxon>Endopterygota</taxon>
        <taxon>Hymenoptera</taxon>
        <taxon>Apocrita</taxon>
        <taxon>Proctotrupomorpha</taxon>
        <taxon>Chalcidoidea</taxon>
        <taxon>Trichogrammatidae</taxon>
        <taxon>Trichogramma</taxon>
    </lineage>
</organism>
<evidence type="ECO:0000259" key="4">
    <source>
        <dbReference type="Pfam" id="PF05057"/>
    </source>
</evidence>
<feature type="compositionally biased region" description="Low complexity" evidence="2">
    <location>
        <begin position="643"/>
        <end position="654"/>
    </location>
</feature>
<feature type="compositionally biased region" description="Basic residues" evidence="2">
    <location>
        <begin position="573"/>
        <end position="584"/>
    </location>
</feature>
<feature type="compositionally biased region" description="Low complexity" evidence="2">
    <location>
        <begin position="386"/>
        <end position="397"/>
    </location>
</feature>
<dbReference type="InterPro" id="IPR044294">
    <property type="entry name" value="Lipase-like"/>
</dbReference>
<evidence type="ECO:0000313" key="6">
    <source>
        <dbReference type="Proteomes" id="UP000479190"/>
    </source>
</evidence>
<feature type="compositionally biased region" description="Basic residues" evidence="2">
    <location>
        <begin position="424"/>
        <end position="443"/>
    </location>
</feature>
<feature type="transmembrane region" description="Helical" evidence="3">
    <location>
        <begin position="67"/>
        <end position="86"/>
    </location>
</feature>
<keyword evidence="3" id="KW-0472">Membrane</keyword>
<dbReference type="Pfam" id="PF05057">
    <property type="entry name" value="DUF676"/>
    <property type="match status" value="1"/>
</dbReference>
<feature type="compositionally biased region" description="Low complexity" evidence="2">
    <location>
        <begin position="534"/>
        <end position="543"/>
    </location>
</feature>
<feature type="region of interest" description="Disordered" evidence="2">
    <location>
        <begin position="147"/>
        <end position="175"/>
    </location>
</feature>
<dbReference type="EMBL" id="CADCXV010000699">
    <property type="protein sequence ID" value="CAB0033119.1"/>
    <property type="molecule type" value="Genomic_DNA"/>
</dbReference>
<feature type="compositionally biased region" description="Pro residues" evidence="2">
    <location>
        <begin position="479"/>
        <end position="501"/>
    </location>
</feature>
<sequence>MTDLQATLEFSLELCKFYNVDLFQRGYYQIRTSLGVSPKLPIKVEVNQLRSSEYLPFFFFTRTKARFFSPFFFFFFFFFFLCIGSSHHDAPGTSKRFQILYRNEEVTLGTSVLYRAHVLVHGHKIEEALARARFHLSVELWFGEPAGGGPTGGSSSSSSSHQHQQHHHQQHQQPASMACVSSRALELNFVPTKGLHYHLPVLFDYFHLAAVSMTIHCCLVALHQPSIKIRYFIPNRTKFSSLKFHVIPKLLYPSDQEQGQQQPGPALTPDGKRLRCASVPTAKNKTVVPRSAVSMPCMPSIAQESQQQQAAMVAKLSPPSSRPTSPAESSSSSSSSTHSSSSSSSSSSSNLTSECSGWVSSGGDEDTNSSSERRPKPHHRRRRHQSSSSSSKLSTEQLRQKLAKIVQQQQQQQQPAAAPPQPPPRHKKEKKDKKRDRHKHHQKDKQQQPTTATSSAKKIPDSPAAGGDSSATYEELVRLPPPRMFMDEPPPPEAFRDPSPLPPSMMAAAAAAGMMMPSMTIDNPLYHVVESVKQQQQQQQQHQKMLIHQRQNHQHHRHHQYQQHQQQHQQHQQQKHQQQHHHPQGHGNGSNKSVRGSPKQTKTAPCSPQRSKQRVATDGIPYGKGSRHDLCSDCYQEGKELLQSSQNNQQQLPQGQGGVGGDNANFNKNKEDFRRQTCFPGKLYSDLPAAQLASQLPYFHISDEYRLYSPEGCHLIVCVHGLDGNAADLRLVKTYLELGLPGQHLDFLMSETNKGDTFSDFDTMTDRLVAEILHHIESGGLAPTKVSFVGHSLGNIIIRSALTRPQLRVLVPRLHTFLSLSGPHLGTLYNTSGLVNAGMWFMQKWKKSGSLLQLAMRDSADVRRSFMFRLSQRSNLQRFKHVLLCGSAQDRYVPLHSARIELCKAAVRDPSEQGSAYREMVHNILYPIMSTPGVSLVRYDVHHALPPTANALIGRAAHIAVLDSELFIEKFLLVTGLKYFK</sequence>
<dbReference type="PANTHER" id="PTHR12482:SF5">
    <property type="entry name" value="DUF676 DOMAIN-CONTAINING PROTEIN"/>
    <property type="match status" value="1"/>
</dbReference>
<feature type="region of interest" description="Disordered" evidence="2">
    <location>
        <begin position="531"/>
        <end position="624"/>
    </location>
</feature>
<dbReference type="InterPro" id="IPR029058">
    <property type="entry name" value="AB_hydrolase_fold"/>
</dbReference>
<keyword evidence="6" id="KW-1185">Reference proteome</keyword>
<feature type="compositionally biased region" description="Polar residues" evidence="2">
    <location>
        <begin position="589"/>
        <end position="610"/>
    </location>
</feature>
<evidence type="ECO:0000313" key="5">
    <source>
        <dbReference type="EMBL" id="CAB0033119.1"/>
    </source>
</evidence>
<feature type="compositionally biased region" description="Basic residues" evidence="2">
    <location>
        <begin position="375"/>
        <end position="385"/>
    </location>
</feature>
<protein>
    <recommendedName>
        <fullName evidence="4">DUF676 domain-containing protein</fullName>
    </recommendedName>
</protein>
<feature type="compositionally biased region" description="Basic residues" evidence="2">
    <location>
        <begin position="545"/>
        <end position="561"/>
    </location>
</feature>
<feature type="domain" description="DUF676" evidence="4">
    <location>
        <begin position="711"/>
        <end position="903"/>
    </location>
</feature>
<evidence type="ECO:0000256" key="1">
    <source>
        <dbReference type="ARBA" id="ARBA00007949"/>
    </source>
</evidence>
<reference evidence="5 6" key="1">
    <citation type="submission" date="2020-02" db="EMBL/GenBank/DDBJ databases">
        <authorList>
            <person name="Ferguson B K."/>
        </authorList>
    </citation>
    <scope>NUCLEOTIDE SEQUENCE [LARGE SCALE GENOMIC DNA]</scope>
</reference>
<accession>A0A6H5IE75</accession>